<dbReference type="EMBL" id="JAAMPC010000007">
    <property type="protein sequence ID" value="KAG2305257.1"/>
    <property type="molecule type" value="Genomic_DNA"/>
</dbReference>
<sequence>MIKTEAPFLTWQGVAMWKVKGRVVHYTGDIVRVVGVTLIIGAKDTEDGTGGNCSVDVGGTVKRIADNYEVAGAIV</sequence>
<proteinExistence type="predicted"/>
<accession>A0A8X7SFC6</accession>
<dbReference type="AlphaFoldDB" id="A0A8X7SFC6"/>
<dbReference type="Proteomes" id="UP000886595">
    <property type="component" value="Unassembled WGS sequence"/>
</dbReference>
<comment type="caution">
    <text evidence="1">The sequence shown here is derived from an EMBL/GenBank/DDBJ whole genome shotgun (WGS) entry which is preliminary data.</text>
</comment>
<gene>
    <name evidence="1" type="ORF">Bca52824_033908</name>
</gene>
<evidence type="ECO:0000313" key="1">
    <source>
        <dbReference type="EMBL" id="KAG2305257.1"/>
    </source>
</evidence>
<keyword evidence="2" id="KW-1185">Reference proteome</keyword>
<protein>
    <submittedName>
        <fullName evidence="1">Uncharacterized protein</fullName>
    </submittedName>
</protein>
<evidence type="ECO:0000313" key="2">
    <source>
        <dbReference type="Proteomes" id="UP000886595"/>
    </source>
</evidence>
<name>A0A8X7SFC6_BRACI</name>
<organism evidence="1 2">
    <name type="scientific">Brassica carinata</name>
    <name type="common">Ethiopian mustard</name>
    <name type="synonym">Abyssinian cabbage</name>
    <dbReference type="NCBI Taxonomy" id="52824"/>
    <lineage>
        <taxon>Eukaryota</taxon>
        <taxon>Viridiplantae</taxon>
        <taxon>Streptophyta</taxon>
        <taxon>Embryophyta</taxon>
        <taxon>Tracheophyta</taxon>
        <taxon>Spermatophyta</taxon>
        <taxon>Magnoliopsida</taxon>
        <taxon>eudicotyledons</taxon>
        <taxon>Gunneridae</taxon>
        <taxon>Pentapetalae</taxon>
        <taxon>rosids</taxon>
        <taxon>malvids</taxon>
        <taxon>Brassicales</taxon>
        <taxon>Brassicaceae</taxon>
        <taxon>Brassiceae</taxon>
        <taxon>Brassica</taxon>
    </lineage>
</organism>
<reference evidence="1 2" key="1">
    <citation type="submission" date="2020-02" db="EMBL/GenBank/DDBJ databases">
        <authorList>
            <person name="Ma Q."/>
            <person name="Huang Y."/>
            <person name="Song X."/>
            <person name="Pei D."/>
        </authorList>
    </citation>
    <scope>NUCLEOTIDE SEQUENCE [LARGE SCALE GENOMIC DNA]</scope>
    <source>
        <strain evidence="1">Sxm20200214</strain>
        <tissue evidence="1">Leaf</tissue>
    </source>
</reference>